<evidence type="ECO:0000313" key="1">
    <source>
        <dbReference type="EMBL" id="QNO54375.1"/>
    </source>
</evidence>
<reference evidence="1" key="1">
    <citation type="submission" date="2020-06" db="EMBL/GenBank/DDBJ databases">
        <title>Unique genomic features of the anaerobic methanotrophic archaea.</title>
        <authorList>
            <person name="Chadwick G.L."/>
            <person name="Skennerton C.T."/>
            <person name="Laso-Perez R."/>
            <person name="Leu A.O."/>
            <person name="Speth D.R."/>
            <person name="Yu H."/>
            <person name="Morgan-Lang C."/>
            <person name="Hatzenpichler R."/>
            <person name="Goudeau D."/>
            <person name="Malmstrom R."/>
            <person name="Brazelton W.J."/>
            <person name="Woyke T."/>
            <person name="Hallam S.J."/>
            <person name="Tyson G.W."/>
            <person name="Wegener G."/>
            <person name="Boetius A."/>
            <person name="Orphan V."/>
        </authorList>
    </citation>
    <scope>NUCLEOTIDE SEQUENCE</scope>
</reference>
<dbReference type="GO" id="GO:0070573">
    <property type="term" value="F:metallodipeptidase activity"/>
    <property type="evidence" value="ECO:0007669"/>
    <property type="project" value="InterPro"/>
</dbReference>
<dbReference type="SUPFAM" id="SSF51556">
    <property type="entry name" value="Metallo-dependent hydrolases"/>
    <property type="match status" value="1"/>
</dbReference>
<gene>
    <name evidence="1" type="ORF">NMFEFIAP_00001</name>
</gene>
<dbReference type="GO" id="GO:0006508">
    <property type="term" value="P:proteolysis"/>
    <property type="evidence" value="ECO:0007669"/>
    <property type="project" value="InterPro"/>
</dbReference>
<organism evidence="1">
    <name type="scientific">Candidatus Methanophaga sp. ANME-1 ERB7</name>
    <dbReference type="NCBI Taxonomy" id="2759913"/>
    <lineage>
        <taxon>Archaea</taxon>
        <taxon>Methanobacteriati</taxon>
        <taxon>Methanobacteriota</taxon>
        <taxon>Stenosarchaea group</taxon>
        <taxon>Methanomicrobia</taxon>
        <taxon>Candidatus Methanophagales</taxon>
        <taxon>Candidatus Methanophagaceae</taxon>
        <taxon>Candidatus Methanophaga</taxon>
    </lineage>
</organism>
<dbReference type="InterPro" id="IPR032466">
    <property type="entry name" value="Metal_Hydrolase"/>
</dbReference>
<dbReference type="Pfam" id="PF01244">
    <property type="entry name" value="Peptidase_M19"/>
    <property type="match status" value="1"/>
</dbReference>
<dbReference type="PROSITE" id="PS51365">
    <property type="entry name" value="RENAL_DIPEPTIDASE_2"/>
    <property type="match status" value="1"/>
</dbReference>
<dbReference type="InterPro" id="IPR008257">
    <property type="entry name" value="Pept_M19"/>
</dbReference>
<dbReference type="AlphaFoldDB" id="A0A7G9Z291"/>
<evidence type="ECO:0008006" key="2">
    <source>
        <dbReference type="Google" id="ProtNLM"/>
    </source>
</evidence>
<dbReference type="PANTHER" id="PTHR10443">
    <property type="entry name" value="MICROSOMAL DIPEPTIDASE"/>
    <property type="match status" value="1"/>
</dbReference>
<accession>A0A7G9Z291</accession>
<proteinExistence type="predicted"/>
<name>A0A7G9Z291_9EURY</name>
<dbReference type="PANTHER" id="PTHR10443:SF12">
    <property type="entry name" value="DIPEPTIDASE"/>
    <property type="match status" value="1"/>
</dbReference>
<sequence length="349" mass="39035">MKNSVWTHDAHCDNLYMRVLLGDGKLDFPSTDIKHFQLQVTFPRLQEGNVRSRFMNVGDMDLLMSSTLIDHIYTIANQQSDKVSICYNADDVYNTVESGKLALILSLEGQLLFLGQIDLLRNWHRLGVRVASLTHGEGTQGLSEFAKLISQKDNKIKGESAYALQVTETTDAFMTQTARNKLYKKEKGLTEFGKLTLEEMDRLKIVCDLSHANDATFWEALELSSGKICCTHSNCASICCHSRNLADSMMKALAEHGGVMGLCFYGEFIDQDSPSLERYVEHILHALTIMGPDHVGIGTDYDGVPPEAFMAISHPGHMNDLWLALDKAGVDEATMRKIAHENFLRLLSE</sequence>
<protein>
    <recommendedName>
        <fullName evidence="2">Membrane dipeptidase</fullName>
    </recommendedName>
</protein>
<dbReference type="EMBL" id="MT631577">
    <property type="protein sequence ID" value="QNO54375.1"/>
    <property type="molecule type" value="Genomic_DNA"/>
</dbReference>
<dbReference type="Gene3D" id="3.20.20.140">
    <property type="entry name" value="Metal-dependent hydrolases"/>
    <property type="match status" value="1"/>
</dbReference>